<dbReference type="Gene3D" id="3.60.20.10">
    <property type="entry name" value="Glutamine Phosphoribosylpyrophosphate, subunit 1, domain 1"/>
    <property type="match status" value="1"/>
</dbReference>
<dbReference type="PANTHER" id="PTHR43284">
    <property type="entry name" value="ASPARAGINE SYNTHETASE (GLUTAMINE-HYDROLYZING)"/>
    <property type="match status" value="1"/>
</dbReference>
<dbReference type="EMBL" id="BMZF01000002">
    <property type="protein sequence ID" value="GHA47827.1"/>
    <property type="molecule type" value="Genomic_DNA"/>
</dbReference>
<evidence type="ECO:0000256" key="3">
    <source>
        <dbReference type="ARBA" id="ARBA00012737"/>
    </source>
</evidence>
<dbReference type="InterPro" id="IPR029055">
    <property type="entry name" value="Ntn_hydrolases_N"/>
</dbReference>
<dbReference type="Proteomes" id="UP000634455">
    <property type="component" value="Unassembled WGS sequence"/>
</dbReference>
<dbReference type="CDD" id="cd01991">
    <property type="entry name" value="Asn_synthase_B_C"/>
    <property type="match status" value="1"/>
</dbReference>
<keyword evidence="6" id="KW-0315">Glutamine amidotransferase</keyword>
<evidence type="ECO:0000256" key="5">
    <source>
        <dbReference type="ARBA" id="ARBA00022840"/>
    </source>
</evidence>
<comment type="caution">
    <text evidence="9">The sequence shown here is derived from an EMBL/GenBank/DDBJ whole genome shotgun (WGS) entry which is preliminary data.</text>
</comment>
<dbReference type="InterPro" id="IPR017932">
    <property type="entry name" value="GATase_2_dom"/>
</dbReference>
<keyword evidence="4" id="KW-0547">Nucleotide-binding</keyword>
<dbReference type="RefSeq" id="WP_189639589.1">
    <property type="nucleotide sequence ID" value="NZ_BMZF01000002.1"/>
</dbReference>
<comment type="catalytic activity">
    <reaction evidence="7">
        <text>L-aspartate + L-glutamine + ATP + H2O = L-asparagine + L-glutamate + AMP + diphosphate + H(+)</text>
        <dbReference type="Rhea" id="RHEA:12228"/>
        <dbReference type="ChEBI" id="CHEBI:15377"/>
        <dbReference type="ChEBI" id="CHEBI:15378"/>
        <dbReference type="ChEBI" id="CHEBI:29985"/>
        <dbReference type="ChEBI" id="CHEBI:29991"/>
        <dbReference type="ChEBI" id="CHEBI:30616"/>
        <dbReference type="ChEBI" id="CHEBI:33019"/>
        <dbReference type="ChEBI" id="CHEBI:58048"/>
        <dbReference type="ChEBI" id="CHEBI:58359"/>
        <dbReference type="ChEBI" id="CHEBI:456215"/>
        <dbReference type="EC" id="6.3.5.4"/>
    </reaction>
</comment>
<organism evidence="9 10">
    <name type="scientific">Paramylibacter ulvae</name>
    <dbReference type="NCBI Taxonomy" id="1651968"/>
    <lineage>
        <taxon>Bacteria</taxon>
        <taxon>Pseudomonadati</taxon>
        <taxon>Pseudomonadota</taxon>
        <taxon>Alphaproteobacteria</taxon>
        <taxon>Rhodobacterales</taxon>
        <taxon>Paracoccaceae</taxon>
        <taxon>Paramylibacter</taxon>
    </lineage>
</organism>
<reference evidence="10" key="1">
    <citation type="journal article" date="2019" name="Int. J. Syst. Evol. Microbiol.">
        <title>The Global Catalogue of Microorganisms (GCM) 10K type strain sequencing project: providing services to taxonomists for standard genome sequencing and annotation.</title>
        <authorList>
            <consortium name="The Broad Institute Genomics Platform"/>
            <consortium name="The Broad Institute Genome Sequencing Center for Infectious Disease"/>
            <person name="Wu L."/>
            <person name="Ma J."/>
        </authorList>
    </citation>
    <scope>NUCLEOTIDE SEQUENCE [LARGE SCALE GENOMIC DNA]</scope>
    <source>
        <strain evidence="10">KCTC 32465</strain>
    </source>
</reference>
<gene>
    <name evidence="9" type="primary">asnB</name>
    <name evidence="9" type="ORF">GCM10008927_10950</name>
</gene>
<evidence type="ECO:0000256" key="6">
    <source>
        <dbReference type="ARBA" id="ARBA00022962"/>
    </source>
</evidence>
<sequence>MCGIAGFTSPRSTSECRNILQRMTDAIAHRGPDGQGHFFTDTDSENSTIALGHRRLSIIDLAAGAQPFHIDDERYSITYNGEIYNYVELREDLRMLGEHFETQSDTEVLLRAFAHWGADCLNRLRGMFSFAIWDKQKQELFMARDPFGKKPLLYFRTHQHIVFGSEFASLVEHPNFENSLNENALAQYLIWKYVPGENTLVDGVAEIPPGHFAIWSERGFTIHKYYTIPDQESLREMNDDTVAEFREELSEAVRLRLRSDVPLGAFLSGGLDSSALVALMTEISGKPVKTFSIGFEDAEYSETWAARLVAEKYNSDHHELNITPDDYLSQIEPITWQRGAPLSEMADVPLHYLSHLAAKHVKVVLSGEGSDELLAGYPKYWGDNYIHNYQRFTPAPLDGAIGIINKNLPYKMRRLGVMLRAAGQRDFLDRQASWFGLLTPKDAATLAPDLFANYQPFVWDDERDNGESNLSRVLRFDKSVWLPGTLLERGDRMTMAASIEGRMPFMDTKLCEFVATLPPQAFLDGRVGKNILRLAMKDAVPQAVLDRPKSGFKVPIQKWLRGQLKDYAHELLFSNNSKSGAYYDRAVLHKIWIEHQSQKHNHEKQLWSLMSLEIFLRKLGDHTTTKVAA</sequence>
<evidence type="ECO:0000256" key="7">
    <source>
        <dbReference type="ARBA" id="ARBA00048741"/>
    </source>
</evidence>
<evidence type="ECO:0000256" key="1">
    <source>
        <dbReference type="ARBA" id="ARBA00005187"/>
    </source>
</evidence>
<evidence type="ECO:0000259" key="8">
    <source>
        <dbReference type="PROSITE" id="PS51278"/>
    </source>
</evidence>
<comment type="pathway">
    <text evidence="1">Amino-acid biosynthesis; L-asparagine biosynthesis; L-asparagine from L-aspartate (L-Gln route): step 1/1.</text>
</comment>
<proteinExistence type="inferred from homology"/>
<dbReference type="EC" id="6.3.5.4" evidence="3"/>
<dbReference type="InterPro" id="IPR051786">
    <property type="entry name" value="ASN_synthetase/amidase"/>
</dbReference>
<keyword evidence="5" id="KW-0067">ATP-binding</keyword>
<keyword evidence="10" id="KW-1185">Reference proteome</keyword>
<evidence type="ECO:0000256" key="4">
    <source>
        <dbReference type="ARBA" id="ARBA00022741"/>
    </source>
</evidence>
<name>A0ABQ3D0R7_9RHOB</name>
<evidence type="ECO:0000256" key="2">
    <source>
        <dbReference type="ARBA" id="ARBA00005752"/>
    </source>
</evidence>
<feature type="domain" description="Glutamine amidotransferase type-2" evidence="8">
    <location>
        <begin position="2"/>
        <end position="218"/>
    </location>
</feature>
<dbReference type="InterPro" id="IPR033738">
    <property type="entry name" value="AsnB_N"/>
</dbReference>
<evidence type="ECO:0000313" key="9">
    <source>
        <dbReference type="EMBL" id="GHA47827.1"/>
    </source>
</evidence>
<dbReference type="Gene3D" id="3.40.50.620">
    <property type="entry name" value="HUPs"/>
    <property type="match status" value="1"/>
</dbReference>
<dbReference type="SUPFAM" id="SSF52402">
    <property type="entry name" value="Adenine nucleotide alpha hydrolases-like"/>
    <property type="match status" value="1"/>
</dbReference>
<dbReference type="InterPro" id="IPR014729">
    <property type="entry name" value="Rossmann-like_a/b/a_fold"/>
</dbReference>
<evidence type="ECO:0000313" key="10">
    <source>
        <dbReference type="Proteomes" id="UP000634455"/>
    </source>
</evidence>
<dbReference type="PROSITE" id="PS51278">
    <property type="entry name" value="GATASE_TYPE_2"/>
    <property type="match status" value="1"/>
</dbReference>
<dbReference type="CDD" id="cd00712">
    <property type="entry name" value="AsnB"/>
    <property type="match status" value="1"/>
</dbReference>
<accession>A0ABQ3D0R7</accession>
<dbReference type="NCBIfam" id="TIGR01536">
    <property type="entry name" value="asn_synth_AEB"/>
    <property type="match status" value="1"/>
</dbReference>
<dbReference type="SUPFAM" id="SSF56235">
    <property type="entry name" value="N-terminal nucleophile aminohydrolases (Ntn hydrolases)"/>
    <property type="match status" value="1"/>
</dbReference>
<dbReference type="InterPro" id="IPR001962">
    <property type="entry name" value="Asn_synthase"/>
</dbReference>
<dbReference type="PANTHER" id="PTHR43284:SF1">
    <property type="entry name" value="ASPARAGINE SYNTHETASE"/>
    <property type="match status" value="1"/>
</dbReference>
<dbReference type="Pfam" id="PF00733">
    <property type="entry name" value="Asn_synthase"/>
    <property type="match status" value="1"/>
</dbReference>
<protein>
    <recommendedName>
        <fullName evidence="3">asparagine synthase (glutamine-hydrolyzing)</fullName>
        <ecNumber evidence="3">6.3.5.4</ecNumber>
    </recommendedName>
</protein>
<dbReference type="PIRSF" id="PIRSF001589">
    <property type="entry name" value="Asn_synthetase_glu-h"/>
    <property type="match status" value="1"/>
</dbReference>
<dbReference type="InterPro" id="IPR006426">
    <property type="entry name" value="Asn_synth_AEB"/>
</dbReference>
<comment type="similarity">
    <text evidence="2">Belongs to the asparagine synthetase family.</text>
</comment>
<dbReference type="Pfam" id="PF13522">
    <property type="entry name" value="GATase_6"/>
    <property type="match status" value="1"/>
</dbReference>